<comment type="similarity">
    <text evidence="1 6">Belongs to the TRAFAC class TrmE-Era-EngA-EngB-Septin-like GTPase superfamily. TrmE GTPase family.</text>
</comment>
<evidence type="ECO:0000256" key="6">
    <source>
        <dbReference type="HAMAP-Rule" id="MF_00379"/>
    </source>
</evidence>
<dbReference type="EC" id="3.6.-.-" evidence="6"/>
<dbReference type="AlphaFoldDB" id="A0A1F7S1Z0"/>
<dbReference type="Proteomes" id="UP000178797">
    <property type="component" value="Unassembled WGS sequence"/>
</dbReference>
<dbReference type="InterPro" id="IPR018948">
    <property type="entry name" value="GTP-bd_TrmE_N"/>
</dbReference>
<evidence type="ECO:0000256" key="3">
    <source>
        <dbReference type="ARBA" id="ARBA00022741"/>
    </source>
</evidence>
<dbReference type="CDD" id="cd14858">
    <property type="entry name" value="TrmE_N"/>
    <property type="match status" value="1"/>
</dbReference>
<dbReference type="InterPro" id="IPR006073">
    <property type="entry name" value="GTP-bd"/>
</dbReference>
<feature type="binding site" evidence="6">
    <location>
        <position position="245"/>
    </location>
    <ligand>
        <name>K(+)</name>
        <dbReference type="ChEBI" id="CHEBI:29103"/>
    </ligand>
</feature>
<keyword evidence="6" id="KW-0460">Magnesium</keyword>
<dbReference type="InterPro" id="IPR025867">
    <property type="entry name" value="MnmE_helical"/>
</dbReference>
<feature type="domain" description="G" evidence="7">
    <location>
        <begin position="219"/>
        <end position="335"/>
    </location>
</feature>
<comment type="subunit">
    <text evidence="6">Homodimer. Heterotetramer of two MnmE and two MnmG subunits.</text>
</comment>
<dbReference type="Gene3D" id="1.20.120.430">
    <property type="entry name" value="tRNA modification GTPase MnmE domain 2"/>
    <property type="match status" value="1"/>
</dbReference>
<dbReference type="PANTHER" id="PTHR42714">
    <property type="entry name" value="TRNA MODIFICATION GTPASE GTPBP3"/>
    <property type="match status" value="1"/>
</dbReference>
<comment type="subcellular location">
    <subcellularLocation>
        <location evidence="6">Cytoplasm</location>
    </subcellularLocation>
</comment>
<dbReference type="Gene3D" id="3.30.1360.120">
    <property type="entry name" value="Probable tRNA modification gtpase trme, domain 1"/>
    <property type="match status" value="1"/>
</dbReference>
<dbReference type="InterPro" id="IPR005225">
    <property type="entry name" value="Small_GTP-bd"/>
</dbReference>
<keyword evidence="4 6" id="KW-0630">Potassium</keyword>
<dbReference type="InterPro" id="IPR004520">
    <property type="entry name" value="GTPase_MnmE"/>
</dbReference>
<feature type="binding site" evidence="6">
    <location>
        <position position="454"/>
    </location>
    <ligand>
        <name>(6S)-5-formyl-5,6,7,8-tetrahydrofolate</name>
        <dbReference type="ChEBI" id="CHEBI:57457"/>
    </ligand>
</feature>
<dbReference type="NCBIfam" id="TIGR00231">
    <property type="entry name" value="small_GTP"/>
    <property type="match status" value="1"/>
</dbReference>
<feature type="binding site" evidence="6">
    <location>
        <position position="251"/>
    </location>
    <ligand>
        <name>Mg(2+)</name>
        <dbReference type="ChEBI" id="CHEBI:18420"/>
    </ligand>
</feature>
<dbReference type="PANTHER" id="PTHR42714:SF2">
    <property type="entry name" value="TRNA MODIFICATION GTPASE GTPBP3, MITOCHONDRIAL"/>
    <property type="match status" value="1"/>
</dbReference>
<comment type="function">
    <text evidence="6">Exhibits a very high intrinsic GTPase hydrolysis rate. Involved in the addition of a carboxymethylaminomethyl (cmnm) group at the wobble position (U34) of certain tRNAs, forming tRNA-cmnm(5)s(2)U34.</text>
</comment>
<evidence type="ECO:0000259" key="8">
    <source>
        <dbReference type="Pfam" id="PF10396"/>
    </source>
</evidence>
<keyword evidence="6" id="KW-0963">Cytoplasm</keyword>
<gene>
    <name evidence="6" type="primary">mnmE</name>
    <name evidence="6" type="synonym">trmE</name>
    <name evidence="10" type="ORF">A2W05_09410</name>
</gene>
<evidence type="ECO:0000259" key="9">
    <source>
        <dbReference type="Pfam" id="PF12631"/>
    </source>
</evidence>
<feature type="domain" description="MnmE helical" evidence="9">
    <location>
        <begin position="123"/>
        <end position="451"/>
    </location>
</feature>
<evidence type="ECO:0000256" key="2">
    <source>
        <dbReference type="ARBA" id="ARBA00022694"/>
    </source>
</evidence>
<evidence type="ECO:0000256" key="4">
    <source>
        <dbReference type="ARBA" id="ARBA00022958"/>
    </source>
</evidence>
<keyword evidence="2 6" id="KW-0819">tRNA processing</keyword>
<sequence>MNLTDTIAAISSPVGQGMKGIVRLSGSRAITIVAGLIVNPKSESPKTGQVAIVIPPDNVIVKADILISRAPHTYTCEDMVEIHTFGSRPLLNMVLEAVVFCGARLAEPGEFTMRAFLNGRVDLAQAEAVMEVINSSSESQLHSGMRKLKGEFSNEIKIVEGELINLCADVEASIDFIEEDISIVSKSDIVRRSKSILGRLSSILYKSRLQNVEQELPTVLLFGPTNSGKSTIFNRLIPDGDAITSEVAGTTRDIISGLLQIDDLCIRLLDSVGILGTQILPYAPQLVLNREAVAITRSVLDTDVILLIVDVCELGNWRKLIDEISGRNYIVVINKIDKIGSDMARKMAEEDNLADCIFISALKGDGINCLKERVRDAVSLHRDIGSHFTLSSRQHTNLTKAVAILRQMVNSNYDSIEFIAFDLRCCLDLVGGITGRIMTDDILSRIFERFCIGK</sequence>
<feature type="binding site" evidence="6">
    <location>
        <position position="226"/>
    </location>
    <ligand>
        <name>K(+)</name>
        <dbReference type="ChEBI" id="CHEBI:29103"/>
    </ligand>
</feature>
<dbReference type="GO" id="GO:0005829">
    <property type="term" value="C:cytosol"/>
    <property type="evidence" value="ECO:0007669"/>
    <property type="project" value="TreeGrafter"/>
</dbReference>
<evidence type="ECO:0000256" key="5">
    <source>
        <dbReference type="ARBA" id="ARBA00023134"/>
    </source>
</evidence>
<dbReference type="InterPro" id="IPR027417">
    <property type="entry name" value="P-loop_NTPase"/>
</dbReference>
<dbReference type="GO" id="GO:0046872">
    <property type="term" value="F:metal ion binding"/>
    <property type="evidence" value="ECO:0007669"/>
    <property type="project" value="UniProtKB-KW"/>
</dbReference>
<dbReference type="GO" id="GO:0003924">
    <property type="term" value="F:GTPase activity"/>
    <property type="evidence" value="ECO:0007669"/>
    <property type="project" value="UniProtKB-UniRule"/>
</dbReference>
<reference evidence="10 11" key="1">
    <citation type="journal article" date="2016" name="Nat. Commun.">
        <title>Thousands of microbial genomes shed light on interconnected biogeochemical processes in an aquifer system.</title>
        <authorList>
            <person name="Anantharaman K."/>
            <person name="Brown C.T."/>
            <person name="Hug L.A."/>
            <person name="Sharon I."/>
            <person name="Castelle C.J."/>
            <person name="Probst A.J."/>
            <person name="Thomas B.C."/>
            <person name="Singh A."/>
            <person name="Wilkins M.J."/>
            <person name="Karaoz U."/>
            <person name="Brodie E.L."/>
            <person name="Williams K.H."/>
            <person name="Hubbard S.S."/>
            <person name="Banfield J.F."/>
        </authorList>
    </citation>
    <scope>NUCLEOTIDE SEQUENCE [LARGE SCALE GENOMIC DNA]</scope>
</reference>
<name>A0A1F7S1Z0_9BACT</name>
<dbReference type="Gene3D" id="3.40.50.300">
    <property type="entry name" value="P-loop containing nucleotide triphosphate hydrolases"/>
    <property type="match status" value="1"/>
</dbReference>
<keyword evidence="6" id="KW-0378">Hydrolase</keyword>
<feature type="binding site" evidence="6">
    <location>
        <position position="23"/>
    </location>
    <ligand>
        <name>(6S)-5-formyl-5,6,7,8-tetrahydrofolate</name>
        <dbReference type="ChEBI" id="CHEBI:57457"/>
    </ligand>
</feature>
<dbReference type="Pfam" id="PF12631">
    <property type="entry name" value="MnmE_helical"/>
    <property type="match status" value="1"/>
</dbReference>
<feature type="binding site" evidence="6">
    <location>
        <position position="230"/>
    </location>
    <ligand>
        <name>Mg(2+)</name>
        <dbReference type="ChEBI" id="CHEBI:18420"/>
    </ligand>
</feature>
<evidence type="ECO:0000313" key="10">
    <source>
        <dbReference type="EMBL" id="OGL47264.1"/>
    </source>
</evidence>
<dbReference type="GO" id="GO:0002098">
    <property type="term" value="P:tRNA wobble uridine modification"/>
    <property type="evidence" value="ECO:0007669"/>
    <property type="project" value="TreeGrafter"/>
</dbReference>
<feature type="binding site" evidence="6">
    <location>
        <begin position="245"/>
        <end position="251"/>
    </location>
    <ligand>
        <name>GTP</name>
        <dbReference type="ChEBI" id="CHEBI:37565"/>
    </ligand>
</feature>
<organism evidence="10 11">
    <name type="scientific">Candidatus Schekmanbacteria bacterium RBG_16_38_10</name>
    <dbReference type="NCBI Taxonomy" id="1817879"/>
    <lineage>
        <taxon>Bacteria</taxon>
        <taxon>Candidatus Schekmaniibacteriota</taxon>
    </lineage>
</organism>
<dbReference type="Pfam" id="PF01926">
    <property type="entry name" value="MMR_HSR1"/>
    <property type="match status" value="1"/>
</dbReference>
<feature type="binding site" evidence="6">
    <location>
        <position position="250"/>
    </location>
    <ligand>
        <name>K(+)</name>
        <dbReference type="ChEBI" id="CHEBI:29103"/>
    </ligand>
</feature>
<keyword evidence="5 6" id="KW-0342">GTP-binding</keyword>
<keyword evidence="3 6" id="KW-0547">Nucleotide-binding</keyword>
<accession>A0A1F7S1Z0</accession>
<feature type="binding site" evidence="6">
    <location>
        <position position="120"/>
    </location>
    <ligand>
        <name>(6S)-5-formyl-5,6,7,8-tetrahydrofolate</name>
        <dbReference type="ChEBI" id="CHEBI:57457"/>
    </ligand>
</feature>
<feature type="binding site" evidence="6">
    <location>
        <position position="247"/>
    </location>
    <ligand>
        <name>K(+)</name>
        <dbReference type="ChEBI" id="CHEBI:29103"/>
    </ligand>
</feature>
<dbReference type="HAMAP" id="MF_00379">
    <property type="entry name" value="GTPase_MnmE"/>
    <property type="match status" value="1"/>
</dbReference>
<dbReference type="SUPFAM" id="SSF52540">
    <property type="entry name" value="P-loop containing nucleoside triphosphate hydrolases"/>
    <property type="match status" value="1"/>
</dbReference>
<comment type="caution">
    <text evidence="10">The sequence shown here is derived from an EMBL/GenBank/DDBJ whole genome shotgun (WGS) entry which is preliminary data.</text>
</comment>
<dbReference type="Pfam" id="PF10396">
    <property type="entry name" value="TrmE_N"/>
    <property type="match status" value="1"/>
</dbReference>
<dbReference type="InterPro" id="IPR027266">
    <property type="entry name" value="TrmE/GcvT-like"/>
</dbReference>
<dbReference type="GO" id="GO:0005525">
    <property type="term" value="F:GTP binding"/>
    <property type="evidence" value="ECO:0007669"/>
    <property type="project" value="UniProtKB-UniRule"/>
</dbReference>
<dbReference type="EMBL" id="MGDE01000049">
    <property type="protein sequence ID" value="OGL47264.1"/>
    <property type="molecule type" value="Genomic_DNA"/>
</dbReference>
<evidence type="ECO:0000313" key="11">
    <source>
        <dbReference type="Proteomes" id="UP000178797"/>
    </source>
</evidence>
<keyword evidence="6" id="KW-0479">Metal-binding</keyword>
<feature type="binding site" evidence="6">
    <location>
        <begin position="226"/>
        <end position="231"/>
    </location>
    <ligand>
        <name>GTP</name>
        <dbReference type="ChEBI" id="CHEBI:37565"/>
    </ligand>
</feature>
<proteinExistence type="inferred from homology"/>
<comment type="cofactor">
    <cofactor evidence="6">
        <name>K(+)</name>
        <dbReference type="ChEBI" id="CHEBI:29103"/>
    </cofactor>
    <text evidence="6">Binds 1 potassium ion per subunit.</text>
</comment>
<protein>
    <recommendedName>
        <fullName evidence="6">tRNA modification GTPase MnmE</fullName>
        <ecNumber evidence="6">3.6.-.-</ecNumber>
    </recommendedName>
</protein>
<dbReference type="GO" id="GO:0030488">
    <property type="term" value="P:tRNA methylation"/>
    <property type="evidence" value="ECO:0007669"/>
    <property type="project" value="TreeGrafter"/>
</dbReference>
<evidence type="ECO:0000259" key="7">
    <source>
        <dbReference type="Pfam" id="PF01926"/>
    </source>
</evidence>
<feature type="domain" description="GTP-binding protein TrmE N-terminal" evidence="8">
    <location>
        <begin position="6"/>
        <end position="120"/>
    </location>
</feature>
<comment type="caution">
    <text evidence="6">Lacks conserved residue(s) required for the propagation of feature annotation.</text>
</comment>
<dbReference type="InterPro" id="IPR027368">
    <property type="entry name" value="MnmE_dom2"/>
</dbReference>
<evidence type="ECO:0000256" key="1">
    <source>
        <dbReference type="ARBA" id="ARBA00011043"/>
    </source>
</evidence>
<feature type="binding site" evidence="6">
    <location>
        <position position="81"/>
    </location>
    <ligand>
        <name>(6S)-5-formyl-5,6,7,8-tetrahydrofolate</name>
        <dbReference type="ChEBI" id="CHEBI:57457"/>
    </ligand>
</feature>